<keyword evidence="5 8" id="KW-0804">Transcription</keyword>
<evidence type="ECO:0000256" key="6">
    <source>
        <dbReference type="ARBA" id="ARBA00023204"/>
    </source>
</evidence>
<sequence>MLGVSIYVNKLPRLLLSPMVNAIKGLFITWSKFILQILDDTHLFVQPHAGEMIKSRMSEFREQNTYEKPT</sequence>
<evidence type="ECO:0000256" key="8">
    <source>
        <dbReference type="RuleBase" id="RU368032"/>
    </source>
</evidence>
<comment type="function">
    <text evidence="8">In NER, TFIIH acts by opening DNA around the lesion to allow the excision of the damaged oligonucleotide and its replacement by a new DNA fragment. In transcription, TFIIH has an essential role in transcription initiation. When the pre-initiation complex (PIC) has been established, TFIIH is required for promoter opening and promoter escape.</text>
</comment>
<comment type="subunit">
    <text evidence="8">Component of the 7-subunit TFIIH core complex.</text>
</comment>
<dbReference type="GO" id="GO:0000439">
    <property type="term" value="C:transcription factor TFIIH core complex"/>
    <property type="evidence" value="ECO:0007669"/>
    <property type="project" value="UniProtKB-UniRule"/>
</dbReference>
<comment type="similarity">
    <text evidence="2 8">Belongs to the TFB5 family.</text>
</comment>
<evidence type="ECO:0000313" key="9">
    <source>
        <dbReference type="EMBL" id="CAA2623860.1"/>
    </source>
</evidence>
<dbReference type="GO" id="GO:0005675">
    <property type="term" value="C:transcription factor TFIIH holo complex"/>
    <property type="evidence" value="ECO:0007669"/>
    <property type="project" value="TreeGrafter"/>
</dbReference>
<evidence type="ECO:0000256" key="3">
    <source>
        <dbReference type="ARBA" id="ARBA00022763"/>
    </source>
</evidence>
<accession>A0A7I8IZZ9</accession>
<keyword evidence="10" id="KW-1185">Reference proteome</keyword>
<protein>
    <recommendedName>
        <fullName evidence="8">General transcription and DNA repair factor IIH subunit TFB5</fullName>
    </recommendedName>
</protein>
<dbReference type="InterPro" id="IPR035935">
    <property type="entry name" value="TFB5-like_sf"/>
</dbReference>
<dbReference type="PANTHER" id="PTHR28580">
    <property type="entry name" value="GENERAL TRANSCRIPTION FACTOR IIH SUBUNIT 5"/>
    <property type="match status" value="1"/>
</dbReference>
<keyword evidence="4 8" id="KW-0805">Transcription regulation</keyword>
<reference evidence="9 10" key="1">
    <citation type="submission" date="2019-12" db="EMBL/GenBank/DDBJ databases">
        <authorList>
            <person name="Scholz U."/>
            <person name="Mascher M."/>
            <person name="Fiebig A."/>
        </authorList>
    </citation>
    <scope>NUCLEOTIDE SEQUENCE</scope>
</reference>
<keyword evidence="3 8" id="KW-0227">DNA damage</keyword>
<dbReference type="InterPro" id="IPR009400">
    <property type="entry name" value="TFIIH_TTDA/Tfb5"/>
</dbReference>
<keyword evidence="7 8" id="KW-0539">Nucleus</keyword>
<dbReference type="GO" id="GO:0006294">
    <property type="term" value="P:nucleotide-excision repair, preincision complex assembly"/>
    <property type="evidence" value="ECO:0007669"/>
    <property type="project" value="TreeGrafter"/>
</dbReference>
<gene>
    <name evidence="9" type="ORF">SI7747_07009764</name>
</gene>
<evidence type="ECO:0000313" key="10">
    <source>
        <dbReference type="Proteomes" id="UP001189122"/>
    </source>
</evidence>
<evidence type="ECO:0000256" key="5">
    <source>
        <dbReference type="ARBA" id="ARBA00023163"/>
    </source>
</evidence>
<comment type="subcellular location">
    <subcellularLocation>
        <location evidence="1 8">Nucleus</location>
    </subcellularLocation>
</comment>
<evidence type="ECO:0000256" key="1">
    <source>
        <dbReference type="ARBA" id="ARBA00004123"/>
    </source>
</evidence>
<dbReference type="Pfam" id="PF06331">
    <property type="entry name" value="Tfb5"/>
    <property type="match status" value="1"/>
</dbReference>
<evidence type="ECO:0000256" key="4">
    <source>
        <dbReference type="ARBA" id="ARBA00023015"/>
    </source>
</evidence>
<evidence type="ECO:0000256" key="2">
    <source>
        <dbReference type="ARBA" id="ARBA00007470"/>
    </source>
</evidence>
<dbReference type="SUPFAM" id="SSF142897">
    <property type="entry name" value="TFB5-like"/>
    <property type="match status" value="1"/>
</dbReference>
<dbReference type="PANTHER" id="PTHR28580:SF1">
    <property type="entry name" value="GENERAL TRANSCRIPTION FACTOR IIH SUBUNIT 5"/>
    <property type="match status" value="1"/>
</dbReference>
<dbReference type="Proteomes" id="UP001189122">
    <property type="component" value="Unassembled WGS sequence"/>
</dbReference>
<dbReference type="AlphaFoldDB" id="A0A7I8IZZ9"/>
<evidence type="ECO:0000256" key="7">
    <source>
        <dbReference type="ARBA" id="ARBA00023242"/>
    </source>
</evidence>
<keyword evidence="6 8" id="KW-0234">DNA repair</keyword>
<organism evidence="9">
    <name type="scientific">Spirodela intermedia</name>
    <name type="common">Intermediate duckweed</name>
    <dbReference type="NCBI Taxonomy" id="51605"/>
    <lineage>
        <taxon>Eukaryota</taxon>
        <taxon>Viridiplantae</taxon>
        <taxon>Streptophyta</taxon>
        <taxon>Embryophyta</taxon>
        <taxon>Tracheophyta</taxon>
        <taxon>Spermatophyta</taxon>
        <taxon>Magnoliopsida</taxon>
        <taxon>Liliopsida</taxon>
        <taxon>Araceae</taxon>
        <taxon>Lemnoideae</taxon>
        <taxon>Spirodela</taxon>
    </lineage>
</organism>
<proteinExistence type="inferred from homology"/>
<name>A0A7I8IZZ9_SPIIN</name>
<dbReference type="Gene3D" id="3.30.70.1220">
    <property type="entry name" value="TFB5-like"/>
    <property type="match status" value="1"/>
</dbReference>
<dbReference type="EMBL" id="LR743594">
    <property type="protein sequence ID" value="CAA2623860.1"/>
    <property type="molecule type" value="Genomic_DNA"/>
</dbReference>
<dbReference type="EMBL" id="CACRZD030000007">
    <property type="protein sequence ID" value="CAA6663379.1"/>
    <property type="molecule type" value="Genomic_DNA"/>
</dbReference>
<dbReference type="GO" id="GO:0006367">
    <property type="term" value="P:transcription initiation at RNA polymerase II promoter"/>
    <property type="evidence" value="ECO:0007669"/>
    <property type="project" value="UniProtKB-UniRule"/>
</dbReference>
<dbReference type="SMART" id="SM01395">
    <property type="entry name" value="Tbf5"/>
    <property type="match status" value="1"/>
</dbReference>